<gene>
    <name evidence="1" type="ORF">KFBDDELM_00108</name>
</gene>
<dbReference type="AlphaFoldDB" id="A0A811T280"/>
<comment type="caution">
    <text evidence="1">The sequence shown here is derived from an EMBL/GenBank/DDBJ whole genome shotgun (WGS) entry which is preliminary data.</text>
</comment>
<evidence type="ECO:0008006" key="3">
    <source>
        <dbReference type="Google" id="ProtNLM"/>
    </source>
</evidence>
<accession>A0A811T280</accession>
<dbReference type="EMBL" id="CAJHIN010000003">
    <property type="protein sequence ID" value="CAD6490230.1"/>
    <property type="molecule type" value="Genomic_DNA"/>
</dbReference>
<name>A0A811T280_9EURY</name>
<organism evidence="1 2">
    <name type="scientific">Candidatus Argoarchaeum ethanivorans</name>
    <dbReference type="NCBI Taxonomy" id="2608793"/>
    <lineage>
        <taxon>Archaea</taxon>
        <taxon>Methanobacteriati</taxon>
        <taxon>Methanobacteriota</taxon>
        <taxon>Stenosarchaea group</taxon>
        <taxon>Methanomicrobia</taxon>
        <taxon>Methanosarcinales</taxon>
        <taxon>Methanosarcinales incertae sedis</taxon>
        <taxon>GOM Arc I cluster</taxon>
        <taxon>Candidatus Argoarchaeum</taxon>
    </lineage>
</organism>
<evidence type="ECO:0000313" key="1">
    <source>
        <dbReference type="EMBL" id="CAD6490230.1"/>
    </source>
</evidence>
<sequence>MSALREGIFKREGEGILKPKNTDSKHIEIPVKFTCAQYRDGVIDGILTLIEEDHAPYLDLFHTNKDTKFSLCANLDDGELNIESLSISSVSLQMDERVELRDITFTADYLKLKHREISSATNKMFCRFNVSNLKSINTIFEIEEGKVEFVDYKGDIWRDIEIYKKSGITGFVRIELNDEVKLQSIEAYKSLLFKRINKILLLASLSQGTYISWAFFELFEQNNEGEYERVYSERRTIPSAFSARHELTPCGGLSNYFKKTYPNYTDNLDTDLGFYFAVEWYLESLNRLLLESRYLGLFTVLETFVYRFATTQEPPIEFILDDNDFKRFKKKLKKPMKDCLSALSIDTNKDMRNGLYSNLSCLNRYSFRYNLTMFLRYYKIGYSDIIKDLNDLGVLKEVRDNIIHRGISERDFDDLIEAYDKVMALVQRIFLAILNYEGEYRNGINKKLETFKKYPNNDWSAAR</sequence>
<reference evidence="1" key="1">
    <citation type="submission" date="2020-10" db="EMBL/GenBank/DDBJ databases">
        <authorList>
            <person name="Hahn C.J."/>
            <person name="Laso-Perez R."/>
            <person name="Vulcano F."/>
            <person name="Vaziourakis K.-M."/>
            <person name="Stokke R."/>
            <person name="Steen I.H."/>
            <person name="Teske A."/>
            <person name="Boetius A."/>
            <person name="Liebeke M."/>
            <person name="Amann R."/>
            <person name="Knittel K."/>
        </authorList>
    </citation>
    <scope>NUCLEOTIDE SEQUENCE</scope>
    <source>
        <strain evidence="1">Gfbio:e3339647-f889-4370-9287-4fb5cb688e4c:AG392E03_GoMArc1</strain>
    </source>
</reference>
<protein>
    <recommendedName>
        <fullName evidence="3">ApeA N-terminal domain-containing protein</fullName>
    </recommendedName>
</protein>
<proteinExistence type="predicted"/>
<evidence type="ECO:0000313" key="2">
    <source>
        <dbReference type="Proteomes" id="UP000606624"/>
    </source>
</evidence>
<dbReference type="Proteomes" id="UP000606624">
    <property type="component" value="Unassembled WGS sequence"/>
</dbReference>